<evidence type="ECO:0000256" key="1">
    <source>
        <dbReference type="SAM" id="Phobius"/>
    </source>
</evidence>
<dbReference type="AlphaFoldDB" id="A0A6J7QYI1"/>
<keyword evidence="1" id="KW-1133">Transmembrane helix</keyword>
<sequence>MDTLGVALDSPAQYWQIWEWVQVSIPNLIWIVVMLLLFVGALVIPFPKSAAK</sequence>
<name>A0A6J7QYI1_9ZZZZ</name>
<evidence type="ECO:0000313" key="3">
    <source>
        <dbReference type="EMBL" id="CAB5022015.1"/>
    </source>
</evidence>
<keyword evidence="1" id="KW-0812">Transmembrane</keyword>
<gene>
    <name evidence="2" type="ORF">UFOPK3752_02278</name>
    <name evidence="3" type="ORF">UFOPK4150_00303</name>
</gene>
<proteinExistence type="predicted"/>
<keyword evidence="1" id="KW-0472">Membrane</keyword>
<organism evidence="3">
    <name type="scientific">freshwater metagenome</name>
    <dbReference type="NCBI Taxonomy" id="449393"/>
    <lineage>
        <taxon>unclassified sequences</taxon>
        <taxon>metagenomes</taxon>
        <taxon>ecological metagenomes</taxon>
    </lineage>
</organism>
<dbReference type="EMBL" id="CAFBPU010000005">
    <property type="protein sequence ID" value="CAB5022015.1"/>
    <property type="molecule type" value="Genomic_DNA"/>
</dbReference>
<evidence type="ECO:0000313" key="2">
    <source>
        <dbReference type="EMBL" id="CAB4961019.1"/>
    </source>
</evidence>
<accession>A0A6J7QYI1</accession>
<protein>
    <submittedName>
        <fullName evidence="3">Unannotated protein</fullName>
    </submittedName>
</protein>
<feature type="transmembrane region" description="Helical" evidence="1">
    <location>
        <begin position="28"/>
        <end position="46"/>
    </location>
</feature>
<reference evidence="3" key="1">
    <citation type="submission" date="2020-05" db="EMBL/GenBank/DDBJ databases">
        <authorList>
            <person name="Chiriac C."/>
            <person name="Salcher M."/>
            <person name="Ghai R."/>
            <person name="Kavagutti S V."/>
        </authorList>
    </citation>
    <scope>NUCLEOTIDE SEQUENCE</scope>
</reference>
<dbReference type="EMBL" id="CAFBND010000158">
    <property type="protein sequence ID" value="CAB4961019.1"/>
    <property type="molecule type" value="Genomic_DNA"/>
</dbReference>